<evidence type="ECO:0000313" key="2">
    <source>
        <dbReference type="EMBL" id="CAD7256192.1"/>
    </source>
</evidence>
<evidence type="ECO:0000256" key="1">
    <source>
        <dbReference type="SAM" id="MobiDB-lite"/>
    </source>
</evidence>
<dbReference type="AlphaFoldDB" id="A0A7R9AL36"/>
<accession>A0A7R9AL36</accession>
<name>A0A7R9AL36_TIMSH</name>
<organism evidence="2">
    <name type="scientific">Timema shepardi</name>
    <name type="common">Walking stick</name>
    <dbReference type="NCBI Taxonomy" id="629360"/>
    <lineage>
        <taxon>Eukaryota</taxon>
        <taxon>Metazoa</taxon>
        <taxon>Ecdysozoa</taxon>
        <taxon>Arthropoda</taxon>
        <taxon>Hexapoda</taxon>
        <taxon>Insecta</taxon>
        <taxon>Pterygota</taxon>
        <taxon>Neoptera</taxon>
        <taxon>Polyneoptera</taxon>
        <taxon>Phasmatodea</taxon>
        <taxon>Timematodea</taxon>
        <taxon>Timematoidea</taxon>
        <taxon>Timematidae</taxon>
        <taxon>Timema</taxon>
    </lineage>
</organism>
<protein>
    <submittedName>
        <fullName evidence="2">Uncharacterized protein</fullName>
    </submittedName>
</protein>
<proteinExistence type="predicted"/>
<dbReference type="EMBL" id="OC000116">
    <property type="protein sequence ID" value="CAD7256192.1"/>
    <property type="molecule type" value="Genomic_DNA"/>
</dbReference>
<feature type="region of interest" description="Disordered" evidence="1">
    <location>
        <begin position="171"/>
        <end position="195"/>
    </location>
</feature>
<reference evidence="2" key="1">
    <citation type="submission" date="2020-11" db="EMBL/GenBank/DDBJ databases">
        <authorList>
            <person name="Tran Van P."/>
        </authorList>
    </citation>
    <scope>NUCLEOTIDE SEQUENCE</scope>
</reference>
<sequence>MFGFVCDIDVSLSPDDHAEEGEADDVGDCHHSGCAGAAALESPRDHWSGRAKSLARLVIANCGRIKPEEKLTLPHSPIASLVLSDSSQLTADGFEKLPDQIMYPYAEPYDLWSTKMLHDAQLVRKKCLTVPRWSTKMLHNAQMASRNVSRRPSGQQDCLTAPIWSEMFHDAQRPEGSQTSSRWSGAVAFQSRSRPGLEPTHEFVRRVQGRSLGGAITCRGTSLLSNACKIPHRCVRPRGTTT</sequence>
<gene>
    <name evidence="2" type="ORF">TSIB3V08_LOCUS481</name>
</gene>